<evidence type="ECO:0000313" key="2">
    <source>
        <dbReference type="Proteomes" id="UP001364695"/>
    </source>
</evidence>
<keyword evidence="2" id="KW-1185">Reference proteome</keyword>
<protein>
    <submittedName>
        <fullName evidence="1">Uncharacterized protein</fullName>
    </submittedName>
</protein>
<sequence length="105" mass="11887">MLLPFDDLLVVVRELVDAPMLRRRLIHCLRWNIASNLKEIHAKSLADFSEISVTLKVFKDYAQGLLYLEIKYLPLMLGAICSLPSIGPRAGCFQRLMTNRGRASA</sequence>
<reference evidence="1" key="1">
    <citation type="submission" date="2023-10" db="EMBL/GenBank/DDBJ databases">
        <title>Amphibacter perezi, gen. nov., sp. nov. a novel taxa of the family Comamonadaceae, class Betaproteobacteria isolated from the skin microbiota of Pelophylax perezi from different populations.</title>
        <authorList>
            <person name="Costa S."/>
            <person name="Proenca D.N."/>
            <person name="Lopes I."/>
            <person name="Morais P.V."/>
        </authorList>
    </citation>
    <scope>NUCLEOTIDE SEQUENCE</scope>
    <source>
        <strain evidence="1">SL12-8</strain>
    </source>
</reference>
<name>A0ACC6P1W4_9BURK</name>
<proteinExistence type="predicted"/>
<dbReference type="Proteomes" id="UP001364695">
    <property type="component" value="Unassembled WGS sequence"/>
</dbReference>
<dbReference type="EMBL" id="JAWDIE010000009">
    <property type="protein sequence ID" value="MEJ7138194.1"/>
    <property type="molecule type" value="Genomic_DNA"/>
</dbReference>
<gene>
    <name evidence="1" type="ORF">RV045_07095</name>
</gene>
<evidence type="ECO:0000313" key="1">
    <source>
        <dbReference type="EMBL" id="MEJ7138194.1"/>
    </source>
</evidence>
<comment type="caution">
    <text evidence="1">The sequence shown here is derived from an EMBL/GenBank/DDBJ whole genome shotgun (WGS) entry which is preliminary data.</text>
</comment>
<organism evidence="1 2">
    <name type="scientific">Amphibiibacter pelophylacis</name>
    <dbReference type="NCBI Taxonomy" id="1799477"/>
    <lineage>
        <taxon>Bacteria</taxon>
        <taxon>Pseudomonadati</taxon>
        <taxon>Pseudomonadota</taxon>
        <taxon>Betaproteobacteria</taxon>
        <taxon>Burkholderiales</taxon>
        <taxon>Sphaerotilaceae</taxon>
        <taxon>Amphibiibacter</taxon>
    </lineage>
</organism>
<accession>A0ACC6P1W4</accession>